<dbReference type="CDD" id="cd09603">
    <property type="entry name" value="M1_APN_like"/>
    <property type="match status" value="1"/>
</dbReference>
<dbReference type="GO" id="GO:0008270">
    <property type="term" value="F:zinc ion binding"/>
    <property type="evidence" value="ECO:0007669"/>
    <property type="project" value="InterPro"/>
</dbReference>
<evidence type="ECO:0000256" key="2">
    <source>
        <dbReference type="PIRSR" id="PIRSR634015-3"/>
    </source>
</evidence>
<evidence type="ECO:0000313" key="5">
    <source>
        <dbReference type="EMBL" id="PKQ68603.1"/>
    </source>
</evidence>
<comment type="caution">
    <text evidence="5">The sequence shown here is derived from an EMBL/GenBank/DDBJ whole genome shotgun (WGS) entry which is preliminary data.</text>
</comment>
<comment type="cofactor">
    <cofactor evidence="2">
        <name>Zn(2+)</name>
        <dbReference type="ChEBI" id="CHEBI:29105"/>
    </cofactor>
    <text evidence="2">Binds 1 zinc ion per subunit.</text>
</comment>
<dbReference type="Proteomes" id="UP000233387">
    <property type="component" value="Unassembled WGS sequence"/>
</dbReference>
<evidence type="ECO:0000259" key="3">
    <source>
        <dbReference type="Pfam" id="PF01433"/>
    </source>
</evidence>
<evidence type="ECO:0000256" key="1">
    <source>
        <dbReference type="PIRSR" id="PIRSR634015-1"/>
    </source>
</evidence>
<feature type="binding site" evidence="2">
    <location>
        <position position="352"/>
    </location>
    <ligand>
        <name>Zn(2+)</name>
        <dbReference type="ChEBI" id="CHEBI:29105"/>
        <note>catalytic</note>
    </ligand>
</feature>
<dbReference type="OrthoDB" id="100605at2"/>
<dbReference type="InterPro" id="IPR014782">
    <property type="entry name" value="Peptidase_M1_dom"/>
</dbReference>
<dbReference type="AlphaFoldDB" id="A0A2N3IED7"/>
<keyword evidence="2" id="KW-0479">Metal-binding</keyword>
<dbReference type="SUPFAM" id="SSF55486">
    <property type="entry name" value="Metalloproteases ('zincins'), catalytic domain"/>
    <property type="match status" value="1"/>
</dbReference>
<reference evidence="5 6" key="1">
    <citation type="submission" date="2017-06" db="EMBL/GenBank/DDBJ databases">
        <title>Raineya orbicola gen. nov., sp. nov. a slightly thermophilic bacterium of the phylum Bacteroidetes and the description of Raineyaceae fam. nov.</title>
        <authorList>
            <person name="Albuquerque L."/>
            <person name="Polonia A.R.M."/>
            <person name="Barroso C."/>
            <person name="Froufe H.J.C."/>
            <person name="Lage O."/>
            <person name="Lobo-Da-Cunha A."/>
            <person name="Egas C."/>
            <person name="Da Costa M.S."/>
        </authorList>
    </citation>
    <scope>NUCLEOTIDE SEQUENCE [LARGE SCALE GENOMIC DNA]</scope>
    <source>
        <strain evidence="5 6">SPSPC-11</strain>
    </source>
</reference>
<accession>A0A2N3IED7</accession>
<protein>
    <submittedName>
        <fullName evidence="5">Peptidase family M1</fullName>
    </submittedName>
</protein>
<keyword evidence="6" id="KW-1185">Reference proteome</keyword>
<dbReference type="RefSeq" id="WP_101358851.1">
    <property type="nucleotide sequence ID" value="NZ_NKXO01000023.1"/>
</dbReference>
<feature type="active site" description="Proton donor" evidence="1">
    <location>
        <position position="404"/>
    </location>
</feature>
<feature type="binding site" evidence="2">
    <location>
        <position position="333"/>
    </location>
    <ligand>
        <name>Zn(2+)</name>
        <dbReference type="ChEBI" id="CHEBI:29105"/>
        <note>catalytic</note>
    </ligand>
</feature>
<dbReference type="Gene3D" id="1.10.390.10">
    <property type="entry name" value="Neutral Protease Domain 2"/>
    <property type="match status" value="1"/>
</dbReference>
<dbReference type="Pfam" id="PF17900">
    <property type="entry name" value="Peptidase_M1_N"/>
    <property type="match status" value="1"/>
</dbReference>
<feature type="domain" description="Aminopeptidase N-like N-terminal" evidence="4">
    <location>
        <begin position="40"/>
        <end position="214"/>
    </location>
</feature>
<name>A0A2N3IED7_9BACT</name>
<feature type="domain" description="Peptidase M1 membrane alanine aminopeptidase" evidence="3">
    <location>
        <begin position="259"/>
        <end position="464"/>
    </location>
</feature>
<evidence type="ECO:0000259" key="4">
    <source>
        <dbReference type="Pfam" id="PF17900"/>
    </source>
</evidence>
<dbReference type="EMBL" id="NKXO01000023">
    <property type="protein sequence ID" value="PKQ68603.1"/>
    <property type="molecule type" value="Genomic_DNA"/>
</dbReference>
<dbReference type="Pfam" id="PF01433">
    <property type="entry name" value="Peptidase_M1"/>
    <property type="match status" value="1"/>
</dbReference>
<keyword evidence="2" id="KW-0862">Zinc</keyword>
<sequence>MNKFWLFVFFTFPLGIKAQFTRKDSLLGYLYPARACYDVKYYDLQLRINPEKKFISGQNTIIYTLTQDAQEIQIDLAPELQIKKILWGKKSVPFKREERAVRVRFSKRQRKGSTEKVTIIYEGTPQEAKKAPWDGGFVWQKDKQSNPWIGVACQNVGASVWFPNKDHWSDKPDSVKLTYEVPSGLVAVANGNLIKTETLSDGYARYVWKVSYPINNYNITLNVAKYSHFTDTYTAQDGSKLALDYYVLPENVEKAQKQFEQVKPMLACYEKLFDKYPFWNDGFALVETPYLGMEHQGAIAYGNKYLQGYLGGDLTSTGIGKLFDFIIIHETGHEYWGNSVSADERAEMWIHEAFCTYTEALYVECMWGKAKAFEYANGWKKIIQNDVPIVPPRHVNQEGSSDMYFKGALMIHTLRNIINSDDKWFAYLKEFYQTFKGKNTNTDEVVAFWNKKTGLELRPFFTQYLKFLQIPTFEYKIEGGKFQYRFKADVKDFRMPIVVKFGSTEMILNASTEWETIIFDARGGNNSLLNEPFSVRTDLFFVNVERK</sequence>
<dbReference type="GO" id="GO:0008237">
    <property type="term" value="F:metallopeptidase activity"/>
    <property type="evidence" value="ECO:0007669"/>
    <property type="project" value="InterPro"/>
</dbReference>
<gene>
    <name evidence="5" type="ORF">Rain11_1581</name>
</gene>
<dbReference type="PANTHER" id="PTHR45726:SF3">
    <property type="entry name" value="LEUKOTRIENE A-4 HYDROLASE"/>
    <property type="match status" value="1"/>
</dbReference>
<dbReference type="InterPro" id="IPR027268">
    <property type="entry name" value="Peptidase_M4/M1_CTD_sf"/>
</dbReference>
<evidence type="ECO:0000313" key="6">
    <source>
        <dbReference type="Proteomes" id="UP000233387"/>
    </source>
</evidence>
<dbReference type="SUPFAM" id="SSF63737">
    <property type="entry name" value="Leukotriene A4 hydrolase N-terminal domain"/>
    <property type="match status" value="1"/>
</dbReference>
<organism evidence="5 6">
    <name type="scientific">Raineya orbicola</name>
    <dbReference type="NCBI Taxonomy" id="2016530"/>
    <lineage>
        <taxon>Bacteria</taxon>
        <taxon>Pseudomonadati</taxon>
        <taxon>Bacteroidota</taxon>
        <taxon>Cytophagia</taxon>
        <taxon>Cytophagales</taxon>
        <taxon>Raineyaceae</taxon>
        <taxon>Raineya</taxon>
    </lineage>
</organism>
<dbReference type="Gene3D" id="2.60.40.1730">
    <property type="entry name" value="tricorn interacting facor f3 domain"/>
    <property type="match status" value="1"/>
</dbReference>
<dbReference type="InterPro" id="IPR045357">
    <property type="entry name" value="Aminopeptidase_N-like_N"/>
</dbReference>
<feature type="binding site" evidence="2">
    <location>
        <position position="329"/>
    </location>
    <ligand>
        <name>Zn(2+)</name>
        <dbReference type="ChEBI" id="CHEBI:29105"/>
        <note>catalytic</note>
    </ligand>
</feature>
<dbReference type="InterPro" id="IPR034015">
    <property type="entry name" value="M1_LTA4H"/>
</dbReference>
<dbReference type="InterPro" id="IPR042097">
    <property type="entry name" value="Aminopeptidase_N-like_N_sf"/>
</dbReference>
<dbReference type="PANTHER" id="PTHR45726">
    <property type="entry name" value="LEUKOTRIENE A-4 HYDROLASE"/>
    <property type="match status" value="1"/>
</dbReference>
<proteinExistence type="predicted"/>
<feature type="active site" description="Proton acceptor" evidence="1">
    <location>
        <position position="330"/>
    </location>
</feature>